<dbReference type="Gene3D" id="3.40.50.790">
    <property type="match status" value="1"/>
</dbReference>
<dbReference type="SUPFAM" id="SSF56808">
    <property type="entry name" value="Ribosomal protein L1"/>
    <property type="match status" value="1"/>
</dbReference>
<dbReference type="InterPro" id="IPR028364">
    <property type="entry name" value="Ribosomal_uL1/biogenesis"/>
</dbReference>
<feature type="region of interest" description="Disordered" evidence="4">
    <location>
        <begin position="1"/>
        <end position="58"/>
    </location>
</feature>
<name>A0A427XQN1_9TREE</name>
<evidence type="ECO:0000256" key="3">
    <source>
        <dbReference type="ARBA" id="ARBA00023274"/>
    </source>
</evidence>
<dbReference type="InterPro" id="IPR023674">
    <property type="entry name" value="Ribosomal_uL1-like"/>
</dbReference>
<dbReference type="GO" id="GO:0003735">
    <property type="term" value="F:structural constituent of ribosome"/>
    <property type="evidence" value="ECO:0007669"/>
    <property type="project" value="TreeGrafter"/>
</dbReference>
<protein>
    <submittedName>
        <fullName evidence="5">Mitochondrial 54S ribosomal protein mrpl1</fullName>
    </submittedName>
</protein>
<dbReference type="RefSeq" id="XP_028475830.1">
    <property type="nucleotide sequence ID" value="XM_028623856.1"/>
</dbReference>
<dbReference type="Pfam" id="PF00687">
    <property type="entry name" value="Ribosomal_L1"/>
    <property type="match status" value="1"/>
</dbReference>
<keyword evidence="6" id="KW-1185">Reference proteome</keyword>
<reference evidence="5 6" key="1">
    <citation type="submission" date="2018-11" db="EMBL/GenBank/DDBJ databases">
        <title>Genome sequence of Apiotrichum porosum DSM 27194.</title>
        <authorList>
            <person name="Aliyu H."/>
            <person name="Gorte O."/>
            <person name="Ochsenreither K."/>
        </authorList>
    </citation>
    <scope>NUCLEOTIDE SEQUENCE [LARGE SCALE GENOMIC DNA]</scope>
    <source>
        <strain evidence="5 6">DSM 27194</strain>
    </source>
</reference>
<gene>
    <name evidence="5" type="primary">MRPL1</name>
    <name evidence="5" type="ORF">EHS24_008545</name>
</gene>
<dbReference type="EMBL" id="RSCE01000007">
    <property type="protein sequence ID" value="RSH81111.1"/>
    <property type="molecule type" value="Genomic_DNA"/>
</dbReference>
<dbReference type="PANTHER" id="PTHR36427">
    <property type="entry name" value="54S RIBOSOMAL PROTEIN L1, MITOCHONDRIAL"/>
    <property type="match status" value="1"/>
</dbReference>
<dbReference type="GO" id="GO:0005762">
    <property type="term" value="C:mitochondrial large ribosomal subunit"/>
    <property type="evidence" value="ECO:0007669"/>
    <property type="project" value="TreeGrafter"/>
</dbReference>
<keyword evidence="3" id="KW-0687">Ribonucleoprotein</keyword>
<evidence type="ECO:0000256" key="2">
    <source>
        <dbReference type="ARBA" id="ARBA00022980"/>
    </source>
</evidence>
<organism evidence="5 6">
    <name type="scientific">Apiotrichum porosum</name>
    <dbReference type="NCBI Taxonomy" id="105984"/>
    <lineage>
        <taxon>Eukaryota</taxon>
        <taxon>Fungi</taxon>
        <taxon>Dikarya</taxon>
        <taxon>Basidiomycota</taxon>
        <taxon>Agaricomycotina</taxon>
        <taxon>Tremellomycetes</taxon>
        <taxon>Trichosporonales</taxon>
        <taxon>Trichosporonaceae</taxon>
        <taxon>Apiotrichum</taxon>
    </lineage>
</organism>
<dbReference type="GeneID" id="39593088"/>
<keyword evidence="2 5" id="KW-0689">Ribosomal protein</keyword>
<feature type="compositionally biased region" description="Low complexity" evidence="4">
    <location>
        <begin position="18"/>
        <end position="34"/>
    </location>
</feature>
<evidence type="ECO:0000313" key="6">
    <source>
        <dbReference type="Proteomes" id="UP000279236"/>
    </source>
</evidence>
<dbReference type="CDD" id="cd00403">
    <property type="entry name" value="Ribosomal_L1"/>
    <property type="match status" value="1"/>
</dbReference>
<dbReference type="OrthoDB" id="1747252at2759"/>
<comment type="similarity">
    <text evidence="1">Belongs to the universal ribosomal protein uL1 family.</text>
</comment>
<accession>A0A427XQN1</accession>
<evidence type="ECO:0000256" key="1">
    <source>
        <dbReference type="ARBA" id="ARBA00010531"/>
    </source>
</evidence>
<dbReference type="InterPro" id="IPR016095">
    <property type="entry name" value="Ribosomal_uL1_3-a/b-sand"/>
</dbReference>
<dbReference type="STRING" id="105984.A0A427XQN1"/>
<dbReference type="Proteomes" id="UP000279236">
    <property type="component" value="Unassembled WGS sequence"/>
</dbReference>
<dbReference type="Gene3D" id="3.30.190.20">
    <property type="match status" value="1"/>
</dbReference>
<proteinExistence type="inferred from homology"/>
<evidence type="ECO:0000313" key="5">
    <source>
        <dbReference type="EMBL" id="RSH81111.1"/>
    </source>
</evidence>
<comment type="caution">
    <text evidence="5">The sequence shown here is derived from an EMBL/GenBank/DDBJ whole genome shotgun (WGS) entry which is preliminary data.</text>
</comment>
<dbReference type="AlphaFoldDB" id="A0A427XQN1"/>
<dbReference type="PANTHER" id="PTHR36427:SF3">
    <property type="entry name" value="LARGE RIBOSOMAL SUBUNIT PROTEIN UL1M"/>
    <property type="match status" value="1"/>
</dbReference>
<sequence length="283" mass="29665">MSLPTLRSAVARATAGPSTAARTFATSASVAAKGSGKGKDKSNVTKGQLKHKNAPPDPEAMKLADAIRVLRALEIANTGSAFSVQVKTFTNKHTIPLRGRVHLPTDARRKPDVVVVFADPDSPSSEAAIAAGATHVGSDDLIPKILDGTIEPNIVISTPTLLPQVTKSLARFLGPKGLMPNAKRGTVGEGQALAQLVRNAAGSVEFKANKIGYIRNAVARMHFHPDAIEENVRAFVKSVRDASAAQATAAEDPIKKNKNALTSTVLHVRIGTTQGPSIEISNV</sequence>
<evidence type="ECO:0000256" key="4">
    <source>
        <dbReference type="SAM" id="MobiDB-lite"/>
    </source>
</evidence>